<comment type="caution">
    <text evidence="1">The sequence shown here is derived from an EMBL/GenBank/DDBJ whole genome shotgun (WGS) entry which is preliminary data.</text>
</comment>
<proteinExistence type="predicted"/>
<dbReference type="EMBL" id="CM056820">
    <property type="protein sequence ID" value="KAJ8615063.1"/>
    <property type="molecule type" value="Genomic_DNA"/>
</dbReference>
<gene>
    <name evidence="1" type="ORF">MRB53_034435</name>
</gene>
<dbReference type="Proteomes" id="UP001234297">
    <property type="component" value="Chromosome 12"/>
</dbReference>
<accession>A0ACC2K226</accession>
<keyword evidence="2" id="KW-1185">Reference proteome</keyword>
<reference evidence="1 2" key="1">
    <citation type="journal article" date="2022" name="Hortic Res">
        <title>A haplotype resolved chromosomal level avocado genome allows analysis of novel avocado genes.</title>
        <authorList>
            <person name="Nath O."/>
            <person name="Fletcher S.J."/>
            <person name="Hayward A."/>
            <person name="Shaw L.M."/>
            <person name="Masouleh A.K."/>
            <person name="Furtado A."/>
            <person name="Henry R.J."/>
            <person name="Mitter N."/>
        </authorList>
    </citation>
    <scope>NUCLEOTIDE SEQUENCE [LARGE SCALE GENOMIC DNA]</scope>
    <source>
        <strain evidence="2">cv. Hass</strain>
    </source>
</reference>
<sequence length="89" mass="10289">MDVRISDLKTLSKSFKGDFVRFVDFCLVFMDIGGWFKLLSGFLGGGMQRSIRKEQKALDWKKKSFSQGIGVTVPKARTRDKQLRRAWEL</sequence>
<protein>
    <submittedName>
        <fullName evidence="1">Uncharacterized protein</fullName>
    </submittedName>
</protein>
<name>A0ACC2K226_PERAE</name>
<evidence type="ECO:0000313" key="1">
    <source>
        <dbReference type="EMBL" id="KAJ8615063.1"/>
    </source>
</evidence>
<organism evidence="1 2">
    <name type="scientific">Persea americana</name>
    <name type="common">Avocado</name>
    <dbReference type="NCBI Taxonomy" id="3435"/>
    <lineage>
        <taxon>Eukaryota</taxon>
        <taxon>Viridiplantae</taxon>
        <taxon>Streptophyta</taxon>
        <taxon>Embryophyta</taxon>
        <taxon>Tracheophyta</taxon>
        <taxon>Spermatophyta</taxon>
        <taxon>Magnoliopsida</taxon>
        <taxon>Magnoliidae</taxon>
        <taxon>Laurales</taxon>
        <taxon>Lauraceae</taxon>
        <taxon>Persea</taxon>
    </lineage>
</organism>
<evidence type="ECO:0000313" key="2">
    <source>
        <dbReference type="Proteomes" id="UP001234297"/>
    </source>
</evidence>